<accession>A0A401X1M5</accession>
<dbReference type="EMBL" id="BDEV01000022">
    <property type="protein sequence ID" value="GCD61692.1"/>
    <property type="molecule type" value="Genomic_DNA"/>
</dbReference>
<keyword evidence="2" id="KW-1185">Reference proteome</keyword>
<evidence type="ECO:0000313" key="1">
    <source>
        <dbReference type="EMBL" id="GCD61692.1"/>
    </source>
</evidence>
<dbReference type="RefSeq" id="WP_124296888.1">
    <property type="nucleotide sequence ID" value="NZ_BDEV01000022.1"/>
</dbReference>
<dbReference type="AlphaFoldDB" id="A0A401X1M5"/>
<reference evidence="1 2" key="1">
    <citation type="submission" date="2016-06" db="EMBL/GenBank/DDBJ databases">
        <title>Acetobacter pasteurianus NBRC 3278 whole genome sequencing project.</title>
        <authorList>
            <person name="Matsutani M."/>
            <person name="Shiwa Y."/>
            <person name="Okamoto-Kainuma A."/>
            <person name="Ishikawa M."/>
            <person name="Koizumi Y."/>
            <person name="Yoshikawa H."/>
            <person name="Yakushi T."/>
            <person name="Matsushita K."/>
        </authorList>
    </citation>
    <scope>NUCLEOTIDE SEQUENCE [LARGE SCALE GENOMIC DNA]</scope>
    <source>
        <strain evidence="1 2">NBRC 3278</strain>
    </source>
</reference>
<name>A0A401X1M5_ACEPA</name>
<comment type="caution">
    <text evidence="1">The sequence shown here is derived from an EMBL/GenBank/DDBJ whole genome shotgun (WGS) entry which is preliminary data.</text>
</comment>
<proteinExistence type="predicted"/>
<organism evidence="1 2">
    <name type="scientific">Acetobacter pasteurianus NBRC 3278</name>
    <dbReference type="NCBI Taxonomy" id="1226660"/>
    <lineage>
        <taxon>Bacteria</taxon>
        <taxon>Pseudomonadati</taxon>
        <taxon>Pseudomonadota</taxon>
        <taxon>Alphaproteobacteria</taxon>
        <taxon>Acetobacterales</taxon>
        <taxon>Acetobacteraceae</taxon>
        <taxon>Acetobacter</taxon>
    </lineage>
</organism>
<sequence length="81" mass="9009">MTAENQDFLHLIDAISELNVKRLRENPEAACYAPSTAYGYARSGQIPTKRQGRAYFVHRADIPLIAKKLPLGTRRPSPSVA</sequence>
<dbReference type="Proteomes" id="UP000287385">
    <property type="component" value="Unassembled WGS sequence"/>
</dbReference>
<evidence type="ECO:0000313" key="2">
    <source>
        <dbReference type="Proteomes" id="UP000287385"/>
    </source>
</evidence>
<protein>
    <submittedName>
        <fullName evidence="1">Uncharacterized protein</fullName>
    </submittedName>
</protein>
<gene>
    <name evidence="1" type="ORF">NBRC3278_0785</name>
</gene>